<evidence type="ECO:0000313" key="3">
    <source>
        <dbReference type="EMBL" id="ANU78407.1"/>
    </source>
</evidence>
<organism evidence="3 4">
    <name type="scientific">Blautia pseudococcoides</name>
    <dbReference type="NCBI Taxonomy" id="1796616"/>
    <lineage>
        <taxon>Bacteria</taxon>
        <taxon>Bacillati</taxon>
        <taxon>Bacillota</taxon>
        <taxon>Clostridia</taxon>
        <taxon>Lachnospirales</taxon>
        <taxon>Lachnospiraceae</taxon>
        <taxon>Blautia</taxon>
    </lineage>
</organism>
<keyword evidence="2" id="KW-0732">Signal</keyword>
<dbReference type="SUPFAM" id="SSF53850">
    <property type="entry name" value="Periplasmic binding protein-like II"/>
    <property type="match status" value="1"/>
</dbReference>
<proteinExistence type="inferred from homology"/>
<protein>
    <recommendedName>
        <fullName evidence="5">Tricarboxylic transport membrane protein</fullName>
    </recommendedName>
</protein>
<evidence type="ECO:0000313" key="4">
    <source>
        <dbReference type="Proteomes" id="UP000092574"/>
    </source>
</evidence>
<dbReference type="PANTHER" id="PTHR42928">
    <property type="entry name" value="TRICARBOXYLATE-BINDING PROTEIN"/>
    <property type="match status" value="1"/>
</dbReference>
<dbReference type="STRING" id="1796616.A4V09_23270"/>
<evidence type="ECO:0000256" key="1">
    <source>
        <dbReference type="ARBA" id="ARBA00006987"/>
    </source>
</evidence>
<sequence length="337" mass="36310">MKKGVAFFLWSLLASVLLVGCGTTSTSEENSESGKAAGDFKLKKDVEFICPFSAGGGSDLYARMAADIIQKNGWCDQPIMVVNKTGGGGSVGDTYTFSKKGSSETITTYVSAQITSAMLNKTEVTYKDLTPICNLAMDEYLIGVNADSPYQTAEDLMKASKENPGSITVGGSGKGTEDELVTGMMNKYGDAQFEYVSYNSSSEVMSAMLGGHITAGIYNPNECLSQAEAGQVSLLAAFGPERVSILPEISTFTELGYPDIVFQQFRGIFGAPEMSEEAVTYWADVFKKVTEDNEWKEKYLDSNGLTSKYIAGEDFETFLGGEAEKYETIFKATGALE</sequence>
<dbReference type="EMBL" id="CP015405">
    <property type="protein sequence ID" value="ANU78407.1"/>
    <property type="molecule type" value="Genomic_DNA"/>
</dbReference>
<name>A0A1C7IFG2_9FIRM</name>
<dbReference type="CDD" id="cd07012">
    <property type="entry name" value="PBP2_Bug_TTT"/>
    <property type="match status" value="1"/>
</dbReference>
<evidence type="ECO:0000256" key="2">
    <source>
        <dbReference type="SAM" id="SignalP"/>
    </source>
</evidence>
<accession>A0A1C7IFG2</accession>
<dbReference type="AlphaFoldDB" id="A0A1C7IFG2"/>
<evidence type="ECO:0008006" key="5">
    <source>
        <dbReference type="Google" id="ProtNLM"/>
    </source>
</evidence>
<dbReference type="InterPro" id="IPR005064">
    <property type="entry name" value="BUG"/>
</dbReference>
<dbReference type="KEGG" id="byl:A4V09_23270"/>
<gene>
    <name evidence="3" type="ORF">A4V09_23270</name>
</gene>
<dbReference type="Proteomes" id="UP000092574">
    <property type="component" value="Chromosome"/>
</dbReference>
<dbReference type="RefSeq" id="WP_065544490.1">
    <property type="nucleotide sequence ID" value="NZ_CP015405.2"/>
</dbReference>
<dbReference type="Gene3D" id="3.40.190.10">
    <property type="entry name" value="Periplasmic binding protein-like II"/>
    <property type="match status" value="1"/>
</dbReference>
<feature type="chain" id="PRO_5038944622" description="Tricarboxylic transport membrane protein" evidence="2">
    <location>
        <begin position="20"/>
        <end position="337"/>
    </location>
</feature>
<keyword evidence="4" id="KW-1185">Reference proteome</keyword>
<dbReference type="OrthoDB" id="9780943at2"/>
<reference evidence="3" key="1">
    <citation type="submission" date="2017-04" db="EMBL/GenBank/DDBJ databases">
        <title>Complete Genome Sequences of Twelve Strains of a Stable Defined Moderately Diverse Mouse Microbiota 2 (sDMDMm2).</title>
        <authorList>
            <person name="Uchimura Y."/>
            <person name="Wyss M."/>
            <person name="Brugiroux S."/>
            <person name="Limenitakis J.P."/>
            <person name="Stecher B."/>
            <person name="McCoy K.D."/>
            <person name="Macpherson A.J."/>
        </authorList>
    </citation>
    <scope>NUCLEOTIDE SEQUENCE</scope>
    <source>
        <strain evidence="3">YL58</strain>
    </source>
</reference>
<dbReference type="PROSITE" id="PS51257">
    <property type="entry name" value="PROKAR_LIPOPROTEIN"/>
    <property type="match status" value="1"/>
</dbReference>
<dbReference type="Gene3D" id="3.40.190.150">
    <property type="entry name" value="Bordetella uptake gene, domain 1"/>
    <property type="match status" value="1"/>
</dbReference>
<dbReference type="PIRSF" id="PIRSF017082">
    <property type="entry name" value="YflP"/>
    <property type="match status" value="1"/>
</dbReference>
<feature type="signal peptide" evidence="2">
    <location>
        <begin position="1"/>
        <end position="19"/>
    </location>
</feature>
<comment type="similarity">
    <text evidence="1">Belongs to the UPF0065 (bug) family.</text>
</comment>
<dbReference type="PANTHER" id="PTHR42928:SF3">
    <property type="entry name" value="UPF0065 PROTEIN YFLP"/>
    <property type="match status" value="1"/>
</dbReference>
<dbReference type="Pfam" id="PF03401">
    <property type="entry name" value="TctC"/>
    <property type="match status" value="1"/>
</dbReference>
<dbReference type="InterPro" id="IPR042100">
    <property type="entry name" value="Bug_dom1"/>
</dbReference>